<evidence type="ECO:0000256" key="2">
    <source>
        <dbReference type="ARBA" id="ARBA00022475"/>
    </source>
</evidence>
<dbReference type="AlphaFoldDB" id="A0A0G1TG60"/>
<feature type="transmembrane region" description="Helical" evidence="8">
    <location>
        <begin position="311"/>
        <end position="328"/>
    </location>
</feature>
<feature type="transmembrane region" description="Helical" evidence="8">
    <location>
        <begin position="262"/>
        <end position="279"/>
    </location>
</feature>
<dbReference type="Pfam" id="PF13231">
    <property type="entry name" value="PMT_2"/>
    <property type="match status" value="1"/>
</dbReference>
<dbReference type="InterPro" id="IPR038731">
    <property type="entry name" value="RgtA/B/C-like"/>
</dbReference>
<feature type="transmembrane region" description="Helical" evidence="8">
    <location>
        <begin position="159"/>
        <end position="192"/>
    </location>
</feature>
<evidence type="ECO:0000256" key="6">
    <source>
        <dbReference type="ARBA" id="ARBA00022989"/>
    </source>
</evidence>
<evidence type="ECO:0000259" key="9">
    <source>
        <dbReference type="Pfam" id="PF13231"/>
    </source>
</evidence>
<feature type="transmembrane region" description="Helical" evidence="8">
    <location>
        <begin position="71"/>
        <end position="99"/>
    </location>
</feature>
<feature type="transmembrane region" description="Helical" evidence="8">
    <location>
        <begin position="135"/>
        <end position="153"/>
    </location>
</feature>
<evidence type="ECO:0000313" key="11">
    <source>
        <dbReference type="Proteomes" id="UP000034212"/>
    </source>
</evidence>
<feature type="transmembrane region" description="Helical" evidence="8">
    <location>
        <begin position="12"/>
        <end position="31"/>
    </location>
</feature>
<feature type="transmembrane region" description="Helical" evidence="8">
    <location>
        <begin position="204"/>
        <end position="225"/>
    </location>
</feature>
<gene>
    <name evidence="10" type="ORF">UY08_C0011G0013</name>
</gene>
<keyword evidence="5 8" id="KW-0812">Transmembrane</keyword>
<dbReference type="InterPro" id="IPR050297">
    <property type="entry name" value="LipidA_mod_glycosyltrf_83"/>
</dbReference>
<proteinExistence type="predicted"/>
<dbReference type="PANTHER" id="PTHR33908:SF11">
    <property type="entry name" value="MEMBRANE PROTEIN"/>
    <property type="match status" value="1"/>
</dbReference>
<evidence type="ECO:0000256" key="4">
    <source>
        <dbReference type="ARBA" id="ARBA00022679"/>
    </source>
</evidence>
<evidence type="ECO:0000256" key="5">
    <source>
        <dbReference type="ARBA" id="ARBA00022692"/>
    </source>
</evidence>
<dbReference type="GO" id="GO:0005886">
    <property type="term" value="C:plasma membrane"/>
    <property type="evidence" value="ECO:0007669"/>
    <property type="project" value="UniProtKB-SubCell"/>
</dbReference>
<reference evidence="10 11" key="1">
    <citation type="journal article" date="2015" name="Nature">
        <title>rRNA introns, odd ribosomes, and small enigmatic genomes across a large radiation of phyla.</title>
        <authorList>
            <person name="Brown C.T."/>
            <person name="Hug L.A."/>
            <person name="Thomas B.C."/>
            <person name="Sharon I."/>
            <person name="Castelle C.J."/>
            <person name="Singh A."/>
            <person name="Wilkins M.J."/>
            <person name="Williams K.H."/>
            <person name="Banfield J.F."/>
        </authorList>
    </citation>
    <scope>NUCLEOTIDE SEQUENCE [LARGE SCALE GENOMIC DNA]</scope>
</reference>
<sequence>MKHLRQRLFNFIETNEALIILLLISVILRLPSLHEPFWYGDEGVYLVLGQALKKGLVWYRDIHDNKPPMLYLLAALSGNVMWFRLLTMLANLVNIAIIWKLAQRFFTAHHWVILATSLFVLATCLPTLEGNIANAEIFMILPITAAMLLLLNAKSLRTYFLSGVLFSLGFLFKVPSAFDFIAAGLWLLFFGGLQLRQKAWFNKLFWLALGFLLPLAVTFIYYFALGAGRQYFNAAFLQNIGYLASWRTGTQTRSGISSQSGLLWRGMILLTVTATTWWLTRKDDASRRLLPLWFAFALFGALLSERPYPHYLIQILPPAVILLPQLLVRQKKNYLVLLLLLAGLTIGSVLRYRFYFYPTVKYYQTFIQYITGQISPAEYRNSFDRRVDRNYQIASYIRLHSRPDDHIFVWGDEPFIYALSNRLPTGRYTVAYHIIDFNGQEETMRAIEQAPPLYIVLETNEKRNFKKLIAFTLANYVPVVQIDDATIFRHL</sequence>
<dbReference type="Proteomes" id="UP000034212">
    <property type="component" value="Unassembled WGS sequence"/>
</dbReference>
<evidence type="ECO:0000256" key="7">
    <source>
        <dbReference type="ARBA" id="ARBA00023136"/>
    </source>
</evidence>
<keyword evidence="4 10" id="KW-0808">Transferase</keyword>
<organism evidence="10 11">
    <name type="scientific">Candidatus Gottesmanbacteria bacterium GW2011_GWA1_47_8</name>
    <dbReference type="NCBI Taxonomy" id="1618438"/>
    <lineage>
        <taxon>Bacteria</taxon>
        <taxon>Candidatus Gottesmaniibacteriota</taxon>
    </lineage>
</organism>
<keyword evidence="6 8" id="KW-1133">Transmembrane helix</keyword>
<dbReference type="PANTHER" id="PTHR33908">
    <property type="entry name" value="MANNOSYLTRANSFERASE YKCB-RELATED"/>
    <property type="match status" value="1"/>
</dbReference>
<evidence type="ECO:0000256" key="1">
    <source>
        <dbReference type="ARBA" id="ARBA00004651"/>
    </source>
</evidence>
<protein>
    <submittedName>
        <fullName evidence="10">Glycosyl transferase family protein</fullName>
    </submittedName>
</protein>
<keyword evidence="7 8" id="KW-0472">Membrane</keyword>
<accession>A0A0G1TG60</accession>
<evidence type="ECO:0000256" key="8">
    <source>
        <dbReference type="SAM" id="Phobius"/>
    </source>
</evidence>
<evidence type="ECO:0000313" key="10">
    <source>
        <dbReference type="EMBL" id="KKU80736.1"/>
    </source>
</evidence>
<dbReference type="EMBL" id="LCOQ01000011">
    <property type="protein sequence ID" value="KKU80736.1"/>
    <property type="molecule type" value="Genomic_DNA"/>
</dbReference>
<comment type="caution">
    <text evidence="10">The sequence shown here is derived from an EMBL/GenBank/DDBJ whole genome shotgun (WGS) entry which is preliminary data.</text>
</comment>
<feature type="transmembrane region" description="Helical" evidence="8">
    <location>
        <begin position="334"/>
        <end position="354"/>
    </location>
</feature>
<feature type="transmembrane region" description="Helical" evidence="8">
    <location>
        <begin position="111"/>
        <end position="128"/>
    </location>
</feature>
<dbReference type="GO" id="GO:0009103">
    <property type="term" value="P:lipopolysaccharide biosynthetic process"/>
    <property type="evidence" value="ECO:0007669"/>
    <property type="project" value="UniProtKB-ARBA"/>
</dbReference>
<comment type="subcellular location">
    <subcellularLocation>
        <location evidence="1">Cell membrane</location>
        <topology evidence="1">Multi-pass membrane protein</topology>
    </subcellularLocation>
</comment>
<dbReference type="GO" id="GO:0016763">
    <property type="term" value="F:pentosyltransferase activity"/>
    <property type="evidence" value="ECO:0007669"/>
    <property type="project" value="TreeGrafter"/>
</dbReference>
<feature type="domain" description="Glycosyltransferase RgtA/B/C/D-like" evidence="9">
    <location>
        <begin position="67"/>
        <end position="221"/>
    </location>
</feature>
<evidence type="ECO:0000256" key="3">
    <source>
        <dbReference type="ARBA" id="ARBA00022676"/>
    </source>
</evidence>
<keyword evidence="2" id="KW-1003">Cell membrane</keyword>
<name>A0A0G1TG60_9BACT</name>
<keyword evidence="3" id="KW-0328">Glycosyltransferase</keyword>